<dbReference type="Proteomes" id="UP000641152">
    <property type="component" value="Unassembled WGS sequence"/>
</dbReference>
<gene>
    <name evidence="1" type="ORF">EBB_01225</name>
</gene>
<keyword evidence="2" id="KW-1185">Reference proteome</keyword>
<organism evidence="1 2">
    <name type="scientific">Methylomonas fluvii</name>
    <dbReference type="NCBI Taxonomy" id="1854564"/>
    <lineage>
        <taxon>Bacteria</taxon>
        <taxon>Pseudomonadati</taxon>
        <taxon>Pseudomonadota</taxon>
        <taxon>Gammaproteobacteria</taxon>
        <taxon>Methylococcales</taxon>
        <taxon>Methylococcaceae</taxon>
        <taxon>Methylomonas</taxon>
    </lineage>
</organism>
<name>A0ABR9D7X6_9GAMM</name>
<protein>
    <submittedName>
        <fullName evidence="1">Uncharacterized protein</fullName>
    </submittedName>
</protein>
<sequence>MNRVTQSSGLPTRLYQHDRMLADWFGRENVKSKVIEEGYGSTSEAKAAETAKLEEHFEKYGSVPKGNQRSFKLKGDYG</sequence>
<accession>A0ABR9D7X6</accession>
<reference evidence="1 2" key="1">
    <citation type="submission" date="2020-09" db="EMBL/GenBank/DDBJ databases">
        <title>Methylomonas albis sp. nov. and Methylomonas fluvii sp. nov.: Two cold-adapted methanotrophs from the River Elbe and an amended description of Methylovulum psychrotolerans strain Eb1.</title>
        <authorList>
            <person name="Bussmann I.K."/>
            <person name="Klings K.-W."/>
            <person name="Warnstedt J."/>
            <person name="Hoppert M."/>
            <person name="Saborowski A."/>
            <person name="Horn F."/>
            <person name="Liebner S."/>
        </authorList>
    </citation>
    <scope>NUCLEOTIDE SEQUENCE [LARGE SCALE GENOMIC DNA]</scope>
    <source>
        <strain evidence="1 2">EbB</strain>
    </source>
</reference>
<evidence type="ECO:0000313" key="2">
    <source>
        <dbReference type="Proteomes" id="UP000641152"/>
    </source>
</evidence>
<proteinExistence type="predicted"/>
<dbReference type="EMBL" id="JACXST010000001">
    <property type="protein sequence ID" value="MBD9359190.1"/>
    <property type="molecule type" value="Genomic_DNA"/>
</dbReference>
<evidence type="ECO:0000313" key="1">
    <source>
        <dbReference type="EMBL" id="MBD9359190.1"/>
    </source>
</evidence>
<comment type="caution">
    <text evidence="1">The sequence shown here is derived from an EMBL/GenBank/DDBJ whole genome shotgun (WGS) entry which is preliminary data.</text>
</comment>